<accession>A0A0N9IAV6</accession>
<proteinExistence type="predicted"/>
<reference evidence="1" key="1">
    <citation type="submission" date="2015-07" db="EMBL/GenBank/DDBJ databases">
        <title>Genome sequencing of Kibdelosporangium phytohabitans.</title>
        <authorList>
            <person name="Qin S."/>
            <person name="Xing K."/>
        </authorList>
    </citation>
    <scope>NUCLEOTIDE SEQUENCE [LARGE SCALE GENOMIC DNA]</scope>
    <source>
        <strain evidence="1">KLBMP1111</strain>
    </source>
</reference>
<sequence length="78" mass="8568">MMTFPFELLRNALSQWGAEPQARDNALAGCAVIDEFALDRDDALLAVQCDISEPVLSSTTTGSRYLMSRLNELPADPH</sequence>
<dbReference type="EMBL" id="CP012752">
    <property type="protein sequence ID" value="ALG12248.1"/>
    <property type="molecule type" value="Genomic_DNA"/>
</dbReference>
<evidence type="ECO:0000313" key="1">
    <source>
        <dbReference type="EMBL" id="ALG12248.1"/>
    </source>
</evidence>
<dbReference type="Proteomes" id="UP000063699">
    <property type="component" value="Chromosome"/>
</dbReference>
<evidence type="ECO:0000313" key="2">
    <source>
        <dbReference type="Proteomes" id="UP000063699"/>
    </source>
</evidence>
<organism evidence="1 2">
    <name type="scientific">Kibdelosporangium phytohabitans</name>
    <dbReference type="NCBI Taxonomy" id="860235"/>
    <lineage>
        <taxon>Bacteria</taxon>
        <taxon>Bacillati</taxon>
        <taxon>Actinomycetota</taxon>
        <taxon>Actinomycetes</taxon>
        <taxon>Pseudonocardiales</taxon>
        <taxon>Pseudonocardiaceae</taxon>
        <taxon>Kibdelosporangium</taxon>
    </lineage>
</organism>
<protein>
    <submittedName>
        <fullName evidence="1">Uncharacterized protein</fullName>
    </submittedName>
</protein>
<name>A0A0N9IAV6_9PSEU</name>
<dbReference type="AlphaFoldDB" id="A0A0N9IAV6"/>
<dbReference type="STRING" id="860235.AOZ06_40125"/>
<gene>
    <name evidence="1" type="ORF">AOZ06_40125</name>
</gene>
<dbReference type="KEGG" id="kphy:AOZ06_40125"/>
<keyword evidence="2" id="KW-1185">Reference proteome</keyword>